<sequence length="48" mass="5371">MFSQRRNQPMQSNMKIIYVSRTFLSIIGGVVAGILGLQASKDLSYTFC</sequence>
<dbReference type="GO" id="GO:0072546">
    <property type="term" value="C:EMC complex"/>
    <property type="evidence" value="ECO:0007669"/>
    <property type="project" value="InterPro"/>
</dbReference>
<dbReference type="InterPro" id="IPR008504">
    <property type="entry name" value="Emc6"/>
</dbReference>
<dbReference type="PANTHER" id="PTHR20994">
    <property type="entry name" value="ER MEMBRANE PROTEIN COMPLEX SUBUNIT 6"/>
    <property type="match status" value="1"/>
</dbReference>
<keyword evidence="1" id="KW-1133">Transmembrane helix</keyword>
<comment type="caution">
    <text evidence="2">The sequence shown here is derived from an EMBL/GenBank/DDBJ whole genome shotgun (WGS) entry which is preliminary data.</text>
</comment>
<gene>
    <name evidence="2" type="ORF">Ahy_B01g055455</name>
</gene>
<organism evidence="2 3">
    <name type="scientific">Arachis hypogaea</name>
    <name type="common">Peanut</name>
    <dbReference type="NCBI Taxonomy" id="3818"/>
    <lineage>
        <taxon>Eukaryota</taxon>
        <taxon>Viridiplantae</taxon>
        <taxon>Streptophyta</taxon>
        <taxon>Embryophyta</taxon>
        <taxon>Tracheophyta</taxon>
        <taxon>Spermatophyta</taxon>
        <taxon>Magnoliopsida</taxon>
        <taxon>eudicotyledons</taxon>
        <taxon>Gunneridae</taxon>
        <taxon>Pentapetalae</taxon>
        <taxon>rosids</taxon>
        <taxon>fabids</taxon>
        <taxon>Fabales</taxon>
        <taxon>Fabaceae</taxon>
        <taxon>Papilionoideae</taxon>
        <taxon>50 kb inversion clade</taxon>
        <taxon>dalbergioids sensu lato</taxon>
        <taxon>Dalbergieae</taxon>
        <taxon>Pterocarpus clade</taxon>
        <taxon>Arachis</taxon>
    </lineage>
</organism>
<dbReference type="EMBL" id="SDMP01000011">
    <property type="protein sequence ID" value="RYR30701.1"/>
    <property type="molecule type" value="Genomic_DNA"/>
</dbReference>
<protein>
    <submittedName>
        <fullName evidence="2">Uncharacterized protein</fullName>
    </submittedName>
</protein>
<keyword evidence="1" id="KW-0812">Transmembrane</keyword>
<dbReference type="GO" id="GO:0000045">
    <property type="term" value="P:autophagosome assembly"/>
    <property type="evidence" value="ECO:0007669"/>
    <property type="project" value="TreeGrafter"/>
</dbReference>
<evidence type="ECO:0000313" key="2">
    <source>
        <dbReference type="EMBL" id="RYR30701.1"/>
    </source>
</evidence>
<proteinExistence type="predicted"/>
<name>A0A445AWB1_ARAHY</name>
<keyword evidence="3" id="KW-1185">Reference proteome</keyword>
<evidence type="ECO:0000256" key="1">
    <source>
        <dbReference type="SAM" id="Phobius"/>
    </source>
</evidence>
<reference evidence="2 3" key="1">
    <citation type="submission" date="2019-01" db="EMBL/GenBank/DDBJ databases">
        <title>Sequencing of cultivated peanut Arachis hypogaea provides insights into genome evolution and oil improvement.</title>
        <authorList>
            <person name="Chen X."/>
        </authorList>
    </citation>
    <scope>NUCLEOTIDE SEQUENCE [LARGE SCALE GENOMIC DNA]</scope>
    <source>
        <strain evidence="3">cv. Fuhuasheng</strain>
        <tissue evidence="2">Leaves</tissue>
    </source>
</reference>
<accession>A0A445AWB1</accession>
<dbReference type="PANTHER" id="PTHR20994:SF0">
    <property type="entry name" value="ER MEMBRANE PROTEIN COMPLEX SUBUNIT 6"/>
    <property type="match status" value="1"/>
</dbReference>
<evidence type="ECO:0000313" key="3">
    <source>
        <dbReference type="Proteomes" id="UP000289738"/>
    </source>
</evidence>
<dbReference type="GO" id="GO:0034975">
    <property type="term" value="P:protein folding in endoplasmic reticulum"/>
    <property type="evidence" value="ECO:0007669"/>
    <property type="project" value="TreeGrafter"/>
</dbReference>
<dbReference type="AlphaFoldDB" id="A0A445AWB1"/>
<keyword evidence="1" id="KW-0472">Membrane</keyword>
<feature type="transmembrane region" description="Helical" evidence="1">
    <location>
        <begin position="16"/>
        <end position="37"/>
    </location>
</feature>
<dbReference type="Proteomes" id="UP000289738">
    <property type="component" value="Chromosome B01"/>
</dbReference>